<evidence type="ECO:0000313" key="1">
    <source>
        <dbReference type="EMBL" id="KAK3928717.1"/>
    </source>
</evidence>
<gene>
    <name evidence="1" type="ORF">KUF71_016941</name>
</gene>
<sequence>MNYIHDRCKLFPNVRLRPKHHFMEHTKLLILKFGPPSCTSTLKFESKHKYFRSEFAAKKNNINPTQSMAVAHQFMQSALLIDKLYENGVVMTDCMPFDEITDVELVEFIVSMLGRQFASKLRFSHKVKYRNVDYEMNQLLVCSTKRHPLIELCKTILYASFGDVAYAIGGKCTGNLVTDMQFYELEVSQNLSLVNLNDLLDLTPYDTYNWEHNEVVERRDEEEEDNADLDLDSRGQDLVVDELMPFCDVQAVTKETLQSVLKKMWFEYILRL</sequence>
<reference evidence="1" key="2">
    <citation type="journal article" date="2023" name="BMC Genomics">
        <title>Pest status, molecular evolution, and epigenetic factors derived from the genome assembly of Frankliniella fusca, a thysanopteran phytovirus vector.</title>
        <authorList>
            <person name="Catto M.A."/>
            <person name="Labadie P.E."/>
            <person name="Jacobson A.L."/>
            <person name="Kennedy G.G."/>
            <person name="Srinivasan R."/>
            <person name="Hunt B.G."/>
        </authorList>
    </citation>
    <scope>NUCLEOTIDE SEQUENCE</scope>
    <source>
        <strain evidence="1">PL_HMW_Pooled</strain>
    </source>
</reference>
<comment type="caution">
    <text evidence="1">The sequence shown here is derived from an EMBL/GenBank/DDBJ whole genome shotgun (WGS) entry which is preliminary data.</text>
</comment>
<protein>
    <submittedName>
        <fullName evidence="1">Zinc finger protein sdc-3</fullName>
    </submittedName>
</protein>
<name>A0AAE1LSH3_9NEOP</name>
<evidence type="ECO:0000313" key="2">
    <source>
        <dbReference type="Proteomes" id="UP001219518"/>
    </source>
</evidence>
<accession>A0AAE1LSH3</accession>
<proteinExistence type="predicted"/>
<keyword evidence="2" id="KW-1185">Reference proteome</keyword>
<dbReference type="AlphaFoldDB" id="A0AAE1LSH3"/>
<reference evidence="1" key="1">
    <citation type="submission" date="2021-07" db="EMBL/GenBank/DDBJ databases">
        <authorList>
            <person name="Catto M.A."/>
            <person name="Jacobson A."/>
            <person name="Kennedy G."/>
            <person name="Labadie P."/>
            <person name="Hunt B.G."/>
            <person name="Srinivasan R."/>
        </authorList>
    </citation>
    <scope>NUCLEOTIDE SEQUENCE</scope>
    <source>
        <strain evidence="1">PL_HMW_Pooled</strain>
        <tissue evidence="1">Head</tissue>
    </source>
</reference>
<organism evidence="1 2">
    <name type="scientific">Frankliniella fusca</name>
    <dbReference type="NCBI Taxonomy" id="407009"/>
    <lineage>
        <taxon>Eukaryota</taxon>
        <taxon>Metazoa</taxon>
        <taxon>Ecdysozoa</taxon>
        <taxon>Arthropoda</taxon>
        <taxon>Hexapoda</taxon>
        <taxon>Insecta</taxon>
        <taxon>Pterygota</taxon>
        <taxon>Neoptera</taxon>
        <taxon>Paraneoptera</taxon>
        <taxon>Thysanoptera</taxon>
        <taxon>Terebrantia</taxon>
        <taxon>Thripoidea</taxon>
        <taxon>Thripidae</taxon>
        <taxon>Frankliniella</taxon>
    </lineage>
</organism>
<dbReference type="Proteomes" id="UP001219518">
    <property type="component" value="Unassembled WGS sequence"/>
</dbReference>
<dbReference type="EMBL" id="JAHWGI010001349">
    <property type="protein sequence ID" value="KAK3928717.1"/>
    <property type="molecule type" value="Genomic_DNA"/>
</dbReference>